<dbReference type="Proteomes" id="UP001152447">
    <property type="component" value="Unassembled WGS sequence"/>
</dbReference>
<dbReference type="AlphaFoldDB" id="A0A9W4R0V5"/>
<evidence type="ECO:0000313" key="3">
    <source>
        <dbReference type="Proteomes" id="UP001152447"/>
    </source>
</evidence>
<organism evidence="2 3">
    <name type="scientific">Pseudoalteromonas haloplanktis</name>
    <name type="common">Alteromonas haloplanktis</name>
    <dbReference type="NCBI Taxonomy" id="228"/>
    <lineage>
        <taxon>Bacteria</taxon>
        <taxon>Pseudomonadati</taxon>
        <taxon>Pseudomonadota</taxon>
        <taxon>Gammaproteobacteria</taxon>
        <taxon>Alteromonadales</taxon>
        <taxon>Pseudoalteromonadaceae</taxon>
        <taxon>Pseudoalteromonas</taxon>
    </lineage>
</organism>
<feature type="transmembrane region" description="Helical" evidence="1">
    <location>
        <begin position="34"/>
        <end position="51"/>
    </location>
</feature>
<feature type="transmembrane region" description="Helical" evidence="1">
    <location>
        <begin position="7"/>
        <end position="28"/>
    </location>
</feature>
<name>A0A9W4R0V5_PSEHA</name>
<keyword evidence="1" id="KW-0812">Transmembrane</keyword>
<sequence length="117" mass="12949">MGSLLKITSLLNFLIYTVVAIFILISQGEFYENHYWFLIAFLGVSIAASNLKPVNDVLVGILFSGLTANLLLVASVSTGIKINSATFLIFFGYLCAGCFSVWFFIARNKYQSFNANK</sequence>
<reference evidence="2" key="1">
    <citation type="submission" date="2022-07" db="EMBL/GenBank/DDBJ databases">
        <authorList>
            <person name="Criscuolo A."/>
        </authorList>
    </citation>
    <scope>NUCLEOTIDE SEQUENCE</scope>
    <source>
        <strain evidence="2">CIP103197</strain>
    </source>
</reference>
<feature type="transmembrane region" description="Helical" evidence="1">
    <location>
        <begin position="58"/>
        <end position="80"/>
    </location>
</feature>
<accession>A0A9W4R0V5</accession>
<evidence type="ECO:0000313" key="2">
    <source>
        <dbReference type="EMBL" id="CAH9062317.1"/>
    </source>
</evidence>
<evidence type="ECO:0000256" key="1">
    <source>
        <dbReference type="SAM" id="Phobius"/>
    </source>
</evidence>
<keyword evidence="1" id="KW-0472">Membrane</keyword>
<comment type="caution">
    <text evidence="2">The sequence shown here is derived from an EMBL/GenBank/DDBJ whole genome shotgun (WGS) entry which is preliminary data.</text>
</comment>
<keyword evidence="1" id="KW-1133">Transmembrane helix</keyword>
<dbReference type="EMBL" id="CAMAPB010000041">
    <property type="protein sequence ID" value="CAH9062317.1"/>
    <property type="molecule type" value="Genomic_DNA"/>
</dbReference>
<protein>
    <submittedName>
        <fullName evidence="2">Uncharacterized protein</fullName>
    </submittedName>
</protein>
<gene>
    <name evidence="2" type="ORF">PSEHALCIP103_02678</name>
</gene>
<proteinExistence type="predicted"/>
<keyword evidence="3" id="KW-1185">Reference proteome</keyword>
<feature type="transmembrane region" description="Helical" evidence="1">
    <location>
        <begin position="86"/>
        <end position="105"/>
    </location>
</feature>